<sequence length="104" mass="11897">MNVQFKKGVLDLCVMVLAAKEDRYGYELAVTISGKFDIAVGSVYPILNRLTQEGYFTTYLRESPGGPPRKYYRLTEEGRAKLAALTDEWHMFTKAVNEWIREGL</sequence>
<dbReference type="InterPro" id="IPR036388">
    <property type="entry name" value="WH-like_DNA-bd_sf"/>
</dbReference>
<dbReference type="InterPro" id="IPR036390">
    <property type="entry name" value="WH_DNA-bd_sf"/>
</dbReference>
<evidence type="ECO:0000313" key="3">
    <source>
        <dbReference type="Proteomes" id="UP000005387"/>
    </source>
</evidence>
<keyword evidence="3" id="KW-1185">Reference proteome</keyword>
<dbReference type="STRING" id="717606.PaecuDRAFT_4769"/>
<dbReference type="SUPFAM" id="SSF46785">
    <property type="entry name" value="Winged helix' DNA-binding domain"/>
    <property type="match status" value="1"/>
</dbReference>
<protein>
    <submittedName>
        <fullName evidence="2">Transcriptional regulator, PadR-like family</fullName>
    </submittedName>
</protein>
<dbReference type="Gene3D" id="1.10.10.10">
    <property type="entry name" value="Winged helix-like DNA-binding domain superfamily/Winged helix DNA-binding domain"/>
    <property type="match status" value="1"/>
</dbReference>
<reference evidence="2 3" key="1">
    <citation type="submission" date="2010-07" db="EMBL/GenBank/DDBJ databases">
        <title>The draft genome of Paenibacillus curdlanolyticus YK9.</title>
        <authorList>
            <consortium name="US DOE Joint Genome Institute (JGI-PGF)"/>
            <person name="Lucas S."/>
            <person name="Copeland A."/>
            <person name="Lapidus A."/>
            <person name="Cheng J.-F."/>
            <person name="Bruce D."/>
            <person name="Goodwin L."/>
            <person name="Pitluck S."/>
            <person name="Land M.L."/>
            <person name="Hauser L."/>
            <person name="Chang Y.-J."/>
            <person name="Jeffries C."/>
            <person name="Anderson I.J."/>
            <person name="Johnson E."/>
            <person name="Loganathan U."/>
            <person name="Mulhopadhyay B."/>
            <person name="Kyrpides N."/>
            <person name="Woyke T.J."/>
        </authorList>
    </citation>
    <scope>NUCLEOTIDE SEQUENCE [LARGE SCALE GENOMIC DNA]</scope>
    <source>
        <strain evidence="2 3">YK9</strain>
    </source>
</reference>
<dbReference type="RefSeq" id="WP_006040747.1">
    <property type="nucleotide sequence ID" value="NZ_AEDD01000018.1"/>
</dbReference>
<gene>
    <name evidence="2" type="ORF">PaecuDRAFT_4769</name>
</gene>
<dbReference type="PANTHER" id="PTHR33169:SF24">
    <property type="entry name" value="TRANSCRIPTIONAL REGULATOR, PADR FAMILY"/>
    <property type="match status" value="1"/>
</dbReference>
<accession>E0IGH6</accession>
<name>E0IGH6_9BACL</name>
<dbReference type="InterPro" id="IPR052509">
    <property type="entry name" value="Metal_resp_DNA-bind_regulator"/>
</dbReference>
<organism evidence="2 3">
    <name type="scientific">Paenibacillus curdlanolyticus YK9</name>
    <dbReference type="NCBI Taxonomy" id="717606"/>
    <lineage>
        <taxon>Bacteria</taxon>
        <taxon>Bacillati</taxon>
        <taxon>Bacillota</taxon>
        <taxon>Bacilli</taxon>
        <taxon>Bacillales</taxon>
        <taxon>Paenibacillaceae</taxon>
        <taxon>Paenibacillus</taxon>
    </lineage>
</organism>
<dbReference type="eggNOG" id="COG1695">
    <property type="taxonomic scope" value="Bacteria"/>
</dbReference>
<feature type="domain" description="Transcription regulator PadR N-terminal" evidence="1">
    <location>
        <begin position="15"/>
        <end position="83"/>
    </location>
</feature>
<dbReference type="PANTHER" id="PTHR33169">
    <property type="entry name" value="PADR-FAMILY TRANSCRIPTIONAL REGULATOR"/>
    <property type="match status" value="1"/>
</dbReference>
<dbReference type="EMBL" id="AEDD01000018">
    <property type="protein sequence ID" value="EFM08416.1"/>
    <property type="molecule type" value="Genomic_DNA"/>
</dbReference>
<dbReference type="Pfam" id="PF03551">
    <property type="entry name" value="PadR"/>
    <property type="match status" value="1"/>
</dbReference>
<dbReference type="InterPro" id="IPR005149">
    <property type="entry name" value="Tscrpt_reg_PadR_N"/>
</dbReference>
<proteinExistence type="predicted"/>
<dbReference type="Proteomes" id="UP000005387">
    <property type="component" value="Unassembled WGS sequence"/>
</dbReference>
<dbReference type="AlphaFoldDB" id="E0IGH6"/>
<evidence type="ECO:0000313" key="2">
    <source>
        <dbReference type="EMBL" id="EFM08416.1"/>
    </source>
</evidence>
<dbReference type="OrthoDB" id="9791785at2"/>
<evidence type="ECO:0000259" key="1">
    <source>
        <dbReference type="Pfam" id="PF03551"/>
    </source>
</evidence>